<dbReference type="EMBL" id="BARS01025994">
    <property type="protein sequence ID" value="GAG10591.1"/>
    <property type="molecule type" value="Genomic_DNA"/>
</dbReference>
<accession>X0WD37</accession>
<dbReference type="GO" id="GO:0000272">
    <property type="term" value="P:polysaccharide catabolic process"/>
    <property type="evidence" value="ECO:0007669"/>
    <property type="project" value="InterPro"/>
</dbReference>
<evidence type="ECO:0008006" key="2">
    <source>
        <dbReference type="Google" id="ProtNLM"/>
    </source>
</evidence>
<sequence>DSKHFKRWNPAADLDQDGDVDLADLKIVITSLLDPDCR</sequence>
<dbReference type="InterPro" id="IPR036439">
    <property type="entry name" value="Dockerin_dom_sf"/>
</dbReference>
<dbReference type="PROSITE" id="PS00018">
    <property type="entry name" value="EF_HAND_1"/>
    <property type="match status" value="1"/>
</dbReference>
<protein>
    <recommendedName>
        <fullName evidence="2">Dockerin domain-containing protein</fullName>
    </recommendedName>
</protein>
<reference evidence="1" key="1">
    <citation type="journal article" date="2014" name="Front. Microbiol.">
        <title>High frequency of phylogenetically diverse reductive dehalogenase-homologous genes in deep subseafloor sedimentary metagenomes.</title>
        <authorList>
            <person name="Kawai M."/>
            <person name="Futagami T."/>
            <person name="Toyoda A."/>
            <person name="Takaki Y."/>
            <person name="Nishi S."/>
            <person name="Hori S."/>
            <person name="Arai W."/>
            <person name="Tsubouchi T."/>
            <person name="Morono Y."/>
            <person name="Uchiyama I."/>
            <person name="Ito T."/>
            <person name="Fujiyama A."/>
            <person name="Inagaki F."/>
            <person name="Takami H."/>
        </authorList>
    </citation>
    <scope>NUCLEOTIDE SEQUENCE</scope>
    <source>
        <strain evidence="1">Expedition CK06-06</strain>
    </source>
</reference>
<gene>
    <name evidence="1" type="ORF">S01H1_41012</name>
</gene>
<name>X0WD37_9ZZZZ</name>
<dbReference type="InterPro" id="IPR018247">
    <property type="entry name" value="EF_Hand_1_Ca_BS"/>
</dbReference>
<proteinExistence type="predicted"/>
<dbReference type="Gene3D" id="1.10.1330.10">
    <property type="entry name" value="Dockerin domain"/>
    <property type="match status" value="1"/>
</dbReference>
<evidence type="ECO:0000313" key="1">
    <source>
        <dbReference type="EMBL" id="GAG10591.1"/>
    </source>
</evidence>
<feature type="non-terminal residue" evidence="1">
    <location>
        <position position="1"/>
    </location>
</feature>
<dbReference type="AlphaFoldDB" id="X0WD37"/>
<comment type="caution">
    <text evidence="1">The sequence shown here is derived from an EMBL/GenBank/DDBJ whole genome shotgun (WGS) entry which is preliminary data.</text>
</comment>
<organism evidence="1">
    <name type="scientific">marine sediment metagenome</name>
    <dbReference type="NCBI Taxonomy" id="412755"/>
    <lineage>
        <taxon>unclassified sequences</taxon>
        <taxon>metagenomes</taxon>
        <taxon>ecological metagenomes</taxon>
    </lineage>
</organism>